<evidence type="ECO:0008006" key="3">
    <source>
        <dbReference type="Google" id="ProtNLM"/>
    </source>
</evidence>
<dbReference type="AlphaFoldDB" id="A0A2Z6R7C6"/>
<organism evidence="1 2">
    <name type="scientific">Rhizophagus clarus</name>
    <dbReference type="NCBI Taxonomy" id="94130"/>
    <lineage>
        <taxon>Eukaryota</taxon>
        <taxon>Fungi</taxon>
        <taxon>Fungi incertae sedis</taxon>
        <taxon>Mucoromycota</taxon>
        <taxon>Glomeromycotina</taxon>
        <taxon>Glomeromycetes</taxon>
        <taxon>Glomerales</taxon>
        <taxon>Glomeraceae</taxon>
        <taxon>Rhizophagus</taxon>
    </lineage>
</organism>
<gene>
    <name evidence="1" type="ORF">RclHR1_28300001</name>
</gene>
<dbReference type="EMBL" id="BEXD01002036">
    <property type="protein sequence ID" value="GBB96782.1"/>
    <property type="molecule type" value="Genomic_DNA"/>
</dbReference>
<dbReference type="STRING" id="94130.A0A2Z6R7C6"/>
<dbReference type="Proteomes" id="UP000247702">
    <property type="component" value="Unassembled WGS sequence"/>
</dbReference>
<reference evidence="1 2" key="1">
    <citation type="submission" date="2017-11" db="EMBL/GenBank/DDBJ databases">
        <title>The genome of Rhizophagus clarus HR1 reveals common genetic basis of auxotrophy among arbuscular mycorrhizal fungi.</title>
        <authorList>
            <person name="Kobayashi Y."/>
        </authorList>
    </citation>
    <scope>NUCLEOTIDE SEQUENCE [LARGE SCALE GENOMIC DNA]</scope>
    <source>
        <strain evidence="1 2">HR1</strain>
    </source>
</reference>
<protein>
    <recommendedName>
        <fullName evidence="3">MULE transposase domain-containing protein</fullName>
    </recommendedName>
</protein>
<feature type="non-terminal residue" evidence="1">
    <location>
        <position position="1"/>
    </location>
</feature>
<name>A0A2Z6R7C6_9GLOM</name>
<evidence type="ECO:0000313" key="2">
    <source>
        <dbReference type="Proteomes" id="UP000247702"/>
    </source>
</evidence>
<evidence type="ECO:0000313" key="1">
    <source>
        <dbReference type="EMBL" id="GBB96782.1"/>
    </source>
</evidence>
<proteinExistence type="predicted"/>
<keyword evidence="2" id="KW-1185">Reference proteome</keyword>
<comment type="caution">
    <text evidence="1">The sequence shown here is derived from an EMBL/GenBank/DDBJ whole genome shotgun (WGS) entry which is preliminary data.</text>
</comment>
<accession>A0A2Z6R7C6</accession>
<sequence>NNNNKQQCCSGYENNYPSSSFTSNGKLYRTCNTCCHLQNKAAYQRKLLHNQQNSDTNDDQITIEFDDFHDVLTDSFDNRENNENQKNEKIWNLNFLVLYHCKYNSKKEKSETFYYYCSQGDCLKQKSNKVSDNNKYRDKQSMEWFTLRPNVTISPEIKRFILNNIDLLPREIYKRLVDHGLDINIRQKQIHFWWVELGKPRYKRDEDSFISAEKVAFRNRFKIREIGVDATYNTNNLKFELYVVHAEVDGMGIPLAYLFIENNGNCSNGIRTGIIIDFLVQLKTRGLNPDFLITDKDFAQISENNFKPLEKMISEIMTFKDHSHDTLFFN</sequence>